<keyword evidence="2" id="KW-0862">Zinc</keyword>
<proteinExistence type="predicted"/>
<dbReference type="Pfam" id="PF04082">
    <property type="entry name" value="Fungal_trans"/>
    <property type="match status" value="1"/>
</dbReference>
<dbReference type="OrthoDB" id="4064873at2759"/>
<keyword evidence="5" id="KW-0804">Transcription</keyword>
<evidence type="ECO:0000256" key="6">
    <source>
        <dbReference type="ARBA" id="ARBA00023242"/>
    </source>
</evidence>
<dbReference type="CDD" id="cd12148">
    <property type="entry name" value="fungal_TF_MHR"/>
    <property type="match status" value="1"/>
</dbReference>
<evidence type="ECO:0000256" key="7">
    <source>
        <dbReference type="SAM" id="MobiDB-lite"/>
    </source>
</evidence>
<evidence type="ECO:0000256" key="1">
    <source>
        <dbReference type="ARBA" id="ARBA00022723"/>
    </source>
</evidence>
<dbReference type="PROSITE" id="PS50048">
    <property type="entry name" value="ZN2_CY6_FUNGAL_2"/>
    <property type="match status" value="1"/>
</dbReference>
<dbReference type="SUPFAM" id="SSF57701">
    <property type="entry name" value="Zn2/Cys6 DNA-binding domain"/>
    <property type="match status" value="1"/>
</dbReference>
<evidence type="ECO:0000256" key="4">
    <source>
        <dbReference type="ARBA" id="ARBA00023125"/>
    </source>
</evidence>
<gene>
    <name evidence="9" type="ORF">TGAMA5MH_08754</name>
</gene>
<dbReference type="GO" id="GO:0006351">
    <property type="term" value="P:DNA-templated transcription"/>
    <property type="evidence" value="ECO:0007669"/>
    <property type="project" value="InterPro"/>
</dbReference>
<evidence type="ECO:0000256" key="3">
    <source>
        <dbReference type="ARBA" id="ARBA00023015"/>
    </source>
</evidence>
<dbReference type="CDD" id="cd00067">
    <property type="entry name" value="GAL4"/>
    <property type="match status" value="1"/>
</dbReference>
<dbReference type="PANTHER" id="PTHR31779:SF3">
    <property type="entry name" value="PROTEIN RDR1"/>
    <property type="match status" value="1"/>
</dbReference>
<dbReference type="Pfam" id="PF00172">
    <property type="entry name" value="Zn_clus"/>
    <property type="match status" value="1"/>
</dbReference>
<dbReference type="EMBL" id="MTYH01000083">
    <property type="protein sequence ID" value="PNP39336.1"/>
    <property type="molecule type" value="Genomic_DNA"/>
</dbReference>
<dbReference type="GO" id="GO:0000981">
    <property type="term" value="F:DNA-binding transcription factor activity, RNA polymerase II-specific"/>
    <property type="evidence" value="ECO:0007669"/>
    <property type="project" value="InterPro"/>
</dbReference>
<protein>
    <recommendedName>
        <fullName evidence="8">Zn(2)-C6 fungal-type domain-containing protein</fullName>
    </recommendedName>
</protein>
<evidence type="ECO:0000259" key="8">
    <source>
        <dbReference type="PROSITE" id="PS50048"/>
    </source>
</evidence>
<evidence type="ECO:0000313" key="10">
    <source>
        <dbReference type="Proteomes" id="UP000236546"/>
    </source>
</evidence>
<keyword evidence="3" id="KW-0805">Transcription regulation</keyword>
<dbReference type="AlphaFoldDB" id="A0A2K0T1D0"/>
<dbReference type="GO" id="GO:0003677">
    <property type="term" value="F:DNA binding"/>
    <property type="evidence" value="ECO:0007669"/>
    <property type="project" value="UniProtKB-KW"/>
</dbReference>
<dbReference type="Proteomes" id="UP000236546">
    <property type="component" value="Unassembled WGS sequence"/>
</dbReference>
<name>A0A2K0T1D0_9HYPO</name>
<keyword evidence="1" id="KW-0479">Metal-binding</keyword>
<dbReference type="InterPro" id="IPR001138">
    <property type="entry name" value="Zn2Cys6_DnaBD"/>
</dbReference>
<dbReference type="GO" id="GO:0009410">
    <property type="term" value="P:response to xenobiotic stimulus"/>
    <property type="evidence" value="ECO:0007669"/>
    <property type="project" value="TreeGrafter"/>
</dbReference>
<keyword evidence="4" id="KW-0238">DNA-binding</keyword>
<dbReference type="SMART" id="SM00066">
    <property type="entry name" value="GAL4"/>
    <property type="match status" value="1"/>
</dbReference>
<dbReference type="Gene3D" id="4.10.240.10">
    <property type="entry name" value="Zn(2)-C6 fungal-type DNA-binding domain"/>
    <property type="match status" value="1"/>
</dbReference>
<accession>A0A2K0T1D0</accession>
<feature type="region of interest" description="Disordered" evidence="7">
    <location>
        <begin position="1"/>
        <end position="22"/>
    </location>
</feature>
<dbReference type="PANTHER" id="PTHR31779">
    <property type="entry name" value="2-NITROPROPANE DIOXYGENASE FAMILY, PUTATIVE (AFU_ORTHOLOGUE AFUA_2G17430)-RELATED"/>
    <property type="match status" value="1"/>
</dbReference>
<dbReference type="PROSITE" id="PS00463">
    <property type="entry name" value="ZN2_CY6_FUNGAL_1"/>
    <property type="match status" value="1"/>
</dbReference>
<dbReference type="InterPro" id="IPR036864">
    <property type="entry name" value="Zn2-C6_fun-type_DNA-bd_sf"/>
</dbReference>
<comment type="caution">
    <text evidence="9">The sequence shown here is derived from an EMBL/GenBank/DDBJ whole genome shotgun (WGS) entry which is preliminary data.</text>
</comment>
<evidence type="ECO:0000256" key="2">
    <source>
        <dbReference type="ARBA" id="ARBA00022833"/>
    </source>
</evidence>
<dbReference type="GO" id="GO:0008270">
    <property type="term" value="F:zinc ion binding"/>
    <property type="evidence" value="ECO:0007669"/>
    <property type="project" value="InterPro"/>
</dbReference>
<keyword evidence="6" id="KW-0539">Nucleus</keyword>
<evidence type="ECO:0000256" key="5">
    <source>
        <dbReference type="ARBA" id="ARBA00023163"/>
    </source>
</evidence>
<sequence length="561" mass="63254">MEPDPISELPRPKGRQRAKKACTECRRRKRKCDGHSPCLMCSQYDYVCRYEEEAGLLHSLPKRPFEADSKRGDASNAFRVSSPSPEDSSRQDPKTPTTPVSPLNRGVIEPAKRRYMSQSSAVAFPNQLGVELKSPHPPRLHSFGWNCGIRPEEQGSVHTPLTEFVSWDECRRYAEVYFATVDAPFHLFDKAKFLQQCDVYYSGQNQHLVLGAVVGGVVALGSLFSFRQGHALESEIVKHVKDVLEDSAFSRLPSIDQVNAWILRTLYLRATTRPHLTWLASCNVMHLVEAVGLHRDIDSDLVTQTVEAPAVEDEGHKRTFWIAWSVNTMIAYEYGRSKIHFDGVESRLVPFADDSDAGLQVRMARALPNESSGGDVVSVSRSLENAIQKLSELGDIKGFPALTRGDLCFCLYRRLRLLKISIGRETVSHILAIGHSAVEAASEFAQREIPWWNVLGTTFQFFCVLLAIDNYESLAQVSWVHAKLREVYHRFETRMGLEALEAAGTLRKALLTKKQQELNLLTPEDQVFAPFPEREFTPDWDVVLNPYYTTGTFNFTDFGGV</sequence>
<feature type="region of interest" description="Disordered" evidence="7">
    <location>
        <begin position="64"/>
        <end position="107"/>
    </location>
</feature>
<organism evidence="9 10">
    <name type="scientific">Trichoderma gamsii</name>
    <dbReference type="NCBI Taxonomy" id="398673"/>
    <lineage>
        <taxon>Eukaryota</taxon>
        <taxon>Fungi</taxon>
        <taxon>Dikarya</taxon>
        <taxon>Ascomycota</taxon>
        <taxon>Pezizomycotina</taxon>
        <taxon>Sordariomycetes</taxon>
        <taxon>Hypocreomycetidae</taxon>
        <taxon>Hypocreales</taxon>
        <taxon>Hypocreaceae</taxon>
        <taxon>Trichoderma</taxon>
    </lineage>
</organism>
<feature type="domain" description="Zn(2)-C6 fungal-type" evidence="8">
    <location>
        <begin position="21"/>
        <end position="50"/>
    </location>
</feature>
<reference evidence="9 10" key="1">
    <citation type="submission" date="2017-02" db="EMBL/GenBank/DDBJ databases">
        <title>Genomes of Trichoderma spp. with biocontrol activity.</title>
        <authorList>
            <person name="Gardiner D."/>
            <person name="Kazan K."/>
            <person name="Vos C."/>
            <person name="Harvey P."/>
        </authorList>
    </citation>
    <scope>NUCLEOTIDE SEQUENCE [LARGE SCALE GENOMIC DNA]</scope>
    <source>
        <strain evidence="9 10">A5MH</strain>
    </source>
</reference>
<feature type="compositionally biased region" description="Basic residues" evidence="7">
    <location>
        <begin position="12"/>
        <end position="22"/>
    </location>
</feature>
<dbReference type="InterPro" id="IPR007219">
    <property type="entry name" value="XnlR_reg_dom"/>
</dbReference>
<evidence type="ECO:0000313" key="9">
    <source>
        <dbReference type="EMBL" id="PNP39336.1"/>
    </source>
</evidence>
<dbReference type="InterPro" id="IPR052478">
    <property type="entry name" value="Metabolite_Synth_Reg"/>
</dbReference>
<feature type="compositionally biased region" description="Basic and acidic residues" evidence="7">
    <location>
        <begin position="64"/>
        <end position="73"/>
    </location>
</feature>